<evidence type="ECO:0000313" key="1">
    <source>
        <dbReference type="EMBL" id="EFX74561.1"/>
    </source>
</evidence>
<proteinExistence type="predicted"/>
<dbReference type="InParanoid" id="E9H136"/>
<keyword evidence="2" id="KW-1185">Reference proteome</keyword>
<dbReference type="Proteomes" id="UP000000305">
    <property type="component" value="Unassembled WGS sequence"/>
</dbReference>
<dbReference type="KEGG" id="dpx:DAPPUDRAFT_251770"/>
<gene>
    <name evidence="1" type="ORF">DAPPUDRAFT_251770</name>
</gene>
<name>E9H136_DAPPU</name>
<reference evidence="1 2" key="1">
    <citation type="journal article" date="2011" name="Science">
        <title>The ecoresponsive genome of Daphnia pulex.</title>
        <authorList>
            <person name="Colbourne J.K."/>
            <person name="Pfrender M.E."/>
            <person name="Gilbert D."/>
            <person name="Thomas W.K."/>
            <person name="Tucker A."/>
            <person name="Oakley T.H."/>
            <person name="Tokishita S."/>
            <person name="Aerts A."/>
            <person name="Arnold G.J."/>
            <person name="Basu M.K."/>
            <person name="Bauer D.J."/>
            <person name="Caceres C.E."/>
            <person name="Carmel L."/>
            <person name="Casola C."/>
            <person name="Choi J.H."/>
            <person name="Detter J.C."/>
            <person name="Dong Q."/>
            <person name="Dusheyko S."/>
            <person name="Eads B.D."/>
            <person name="Frohlich T."/>
            <person name="Geiler-Samerotte K.A."/>
            <person name="Gerlach D."/>
            <person name="Hatcher P."/>
            <person name="Jogdeo S."/>
            <person name="Krijgsveld J."/>
            <person name="Kriventseva E.V."/>
            <person name="Kultz D."/>
            <person name="Laforsch C."/>
            <person name="Lindquist E."/>
            <person name="Lopez J."/>
            <person name="Manak J.R."/>
            <person name="Muller J."/>
            <person name="Pangilinan J."/>
            <person name="Patwardhan R.P."/>
            <person name="Pitluck S."/>
            <person name="Pritham E.J."/>
            <person name="Rechtsteiner A."/>
            <person name="Rho M."/>
            <person name="Rogozin I.B."/>
            <person name="Sakarya O."/>
            <person name="Salamov A."/>
            <person name="Schaack S."/>
            <person name="Shapiro H."/>
            <person name="Shiga Y."/>
            <person name="Skalitzky C."/>
            <person name="Smith Z."/>
            <person name="Souvorov A."/>
            <person name="Sung W."/>
            <person name="Tang Z."/>
            <person name="Tsuchiya D."/>
            <person name="Tu H."/>
            <person name="Vos H."/>
            <person name="Wang M."/>
            <person name="Wolf Y.I."/>
            <person name="Yamagata H."/>
            <person name="Yamada T."/>
            <person name="Ye Y."/>
            <person name="Shaw J.R."/>
            <person name="Andrews J."/>
            <person name="Crease T.J."/>
            <person name="Tang H."/>
            <person name="Lucas S.M."/>
            <person name="Robertson H.M."/>
            <person name="Bork P."/>
            <person name="Koonin E.V."/>
            <person name="Zdobnov E.M."/>
            <person name="Grigoriev I.V."/>
            <person name="Lynch M."/>
            <person name="Boore J.L."/>
        </authorList>
    </citation>
    <scope>NUCLEOTIDE SEQUENCE [LARGE SCALE GENOMIC DNA]</scope>
</reference>
<dbReference type="EMBL" id="GL732582">
    <property type="protein sequence ID" value="EFX74561.1"/>
    <property type="molecule type" value="Genomic_DNA"/>
</dbReference>
<accession>E9H136</accession>
<evidence type="ECO:0000313" key="2">
    <source>
        <dbReference type="Proteomes" id="UP000000305"/>
    </source>
</evidence>
<protein>
    <submittedName>
        <fullName evidence="1">Uncharacterized protein</fullName>
    </submittedName>
</protein>
<dbReference type="AlphaFoldDB" id="E9H136"/>
<organism evidence="1 2">
    <name type="scientific">Daphnia pulex</name>
    <name type="common">Water flea</name>
    <dbReference type="NCBI Taxonomy" id="6669"/>
    <lineage>
        <taxon>Eukaryota</taxon>
        <taxon>Metazoa</taxon>
        <taxon>Ecdysozoa</taxon>
        <taxon>Arthropoda</taxon>
        <taxon>Crustacea</taxon>
        <taxon>Branchiopoda</taxon>
        <taxon>Diplostraca</taxon>
        <taxon>Cladocera</taxon>
        <taxon>Anomopoda</taxon>
        <taxon>Daphniidae</taxon>
        <taxon>Daphnia</taxon>
    </lineage>
</organism>
<dbReference type="HOGENOM" id="CLU_1058692_0_0_1"/>
<sequence>MAASSLLLKPEQRGCGLVALLKFSYGGDSLLDSAAQDALLFVSLCGENLLSSQQGSASVRWCYRNKSFGATLLFHEKNYDDPSSVRVFNTADDQGSKLAAFFEGVDDMFDEMSEEMARPAVPLLGQLAHCRTALGIPTQHRVNFVDTVHESNMYRTNEEQFQISHGNHYQPPSKKGFTVNLLSLKCVLNILIQMKPEEKLQNKSSSISSLLASLPPYSQRISSAELVIKGSSSLIPVYYSSSQPSSTTAYKSVLRLTIVHINC</sequence>